<sequence>MRKPIQLSKEVVIDASAIGHRPTCTSQAKPAVYRQPESQGLYDKEMEHDACGVGFVANIKGKKSHTIIQQGLKILENLDHRGAVGADKLMGDGAGILIQIPDALYREEMAKQGVTLPPEGEYGVVMVFLPKEMASRLACERELERSVRDEGQVLLGWRDVPVNHEMEMSPAVREVEPVIRQLFIGRGPDVMVPDALERKLYVIRKAASHAIQKMDLAHSKEYYVPSASVRTVVYKGLLLADQVGLYYKDLADPRTVSALALVHQRFSTNTFPAWPLAHPYRMIAHNGEINTVKGNFNWLRAREGMMESPVLGDDLPKLYPIVYEGQSDTATFDNCLELMVNAGYSLAHAMMMMIPEAWEQHTFMDENRRAFYEYNAAKLEPWDGPAAVCFTDGRQIGATLDRNGLRPARYVVTDDEMVILASEAGTLTVPESRIVKKWRLQPGKMLLIDLEQGRIIGDEEIKSQLANSRPYSQWLKRLRVKLDELDAPLDSKSLPVFNSSASLLDRQQAFGWTQEDLKFVLDPMFQKGEEAIGSMGNDAPVAVLSNKSKPFYNYFRQLFAQVTNPPIDPIREQLVMSLVSFIGPKPNLLDINNVNPPQRIEVSQPILDVEGMRRLREIERYTDHKFRSFELDITYPVAWGVEGIEASVASLCARAVDAVKSGSNILILTDRRVDAQHVAIPALLATSAIHQHLIRSGLRTNTGLVVETGSAREVHHFALLGGYGAEAIHPYLVFETINNLDSIEDKNKATYNFIKAIGKGLNKVMSKMGISTYMSYTGAQIFEAVGLRKDLIQKYFTGTPSNIEGLGIFEVAEEAIRAHKAAFGADPVLADNLDAGGDYAFRIRGEQHMWTPDSIAKLQHSTRSNSYNTYKEYAQLINDQSKRHMTLRGLFEFKIDPAKAIPLDQVEPAKEIVKRFATGAMSLGSISTEAHAVLAVAMNRIGGKSNTGEGGEDELRYREEMRTGSSGIKKGDTLASVLGAERIMADVALDKGDSLRSKIKQVASGRFGVSAEYLSSADQIQIKMAQGAKPGEGGQLPGHKVSEYIAKLRYSVPGVGLISPPPHHDIYSIEDLAQLIHDLKNVNPRASISVKLVSEVGVGTVAAGVAKAKSDHIVIAGHDGGTGASPISSIKHAGTPWELGLSEAQQTLVLNRLRSRVRLQADGQMKTGRDVVIGALLGADEFGFATAPLVVEGCIMMRKCHLNTCPVGVATQDPVLRAKFAGKPEYVVNFFFFVAEEVREIMAQLGIRKFDELIGRTDLLDMRAGVEHWKAKGLDFSRVFYSPDVDTGRYHTEDQDHGLANALDNHLIERSKAAIERGEKVSFIQGVRNRNRTVGAMLSGAVARKYGHEGLPDDTIHIQFNGTAGQSYAAFLAHGITFELVGEGNDYVGKGLSGGRIIIRQPSDFRGFSPDHIIAGNTVLYGALSGEAFFNGVAGERFAVRNSGASAVVEGTGDHGCEYMTGGTVVVLGKTGRNFAAGMSGGVAYVWDPEGDFEQRCNTSMVSLEKVESHATQTKRGQIEQWHSVERGGERETDEKILRRLVEDHHRHTGSERAAALLADWETARKQFVKVIPNDYRRALIELWQAKQAA</sequence>
<dbReference type="InterPro" id="IPR002489">
    <property type="entry name" value="Glu_synth_asu_C"/>
</dbReference>
<proteinExistence type="inferred from homology"/>
<evidence type="ECO:0000313" key="23">
    <source>
        <dbReference type="Proteomes" id="UP000541421"/>
    </source>
</evidence>
<evidence type="ECO:0000256" key="18">
    <source>
        <dbReference type="ARBA" id="ARBA00048151"/>
    </source>
</evidence>
<evidence type="ECO:0000256" key="17">
    <source>
        <dbReference type="ARBA" id="ARBA00037898"/>
    </source>
</evidence>
<comment type="pathway">
    <text evidence="17">Amino-acid biosynthesis; L-glutamate biosynthesis via GLT pathway; L-glutamate from 2-oxoglutarate and L-glutamine (NADP(+) route): step 1/1.</text>
</comment>
<keyword evidence="10" id="KW-0274">FAD</keyword>
<evidence type="ECO:0000256" key="4">
    <source>
        <dbReference type="ARBA" id="ARBA00009716"/>
    </source>
</evidence>
<evidence type="ECO:0000256" key="8">
    <source>
        <dbReference type="ARBA" id="ARBA00022643"/>
    </source>
</evidence>
<dbReference type="Proteomes" id="UP000541421">
    <property type="component" value="Unassembled WGS sequence"/>
</dbReference>
<keyword evidence="11" id="KW-0315">Glutamine amidotransferase</keyword>
<dbReference type="GO" id="GO:0046872">
    <property type="term" value="F:metal ion binding"/>
    <property type="evidence" value="ECO:0007669"/>
    <property type="project" value="UniProtKB-KW"/>
</dbReference>
<evidence type="ECO:0000256" key="11">
    <source>
        <dbReference type="ARBA" id="ARBA00022962"/>
    </source>
</evidence>
<comment type="similarity">
    <text evidence="4">Belongs to the glutamate synthase family.</text>
</comment>
<dbReference type="PANTHER" id="PTHR11938:SF133">
    <property type="entry name" value="GLUTAMATE SYNTHASE (NADH)"/>
    <property type="match status" value="1"/>
</dbReference>
<accession>A0A7Y4P4J4</accession>
<dbReference type="Gene3D" id="3.60.20.10">
    <property type="entry name" value="Glutamine Phosphoribosylpyrophosphate, subunit 1, domain 1"/>
    <property type="match status" value="1"/>
</dbReference>
<evidence type="ECO:0000256" key="6">
    <source>
        <dbReference type="ARBA" id="ARBA00022605"/>
    </source>
</evidence>
<evidence type="ECO:0000256" key="5">
    <source>
        <dbReference type="ARBA" id="ARBA00012079"/>
    </source>
</evidence>
<dbReference type="Pfam" id="PF04898">
    <property type="entry name" value="Glu_syn_central"/>
    <property type="match status" value="1"/>
</dbReference>
<keyword evidence="13" id="KW-0408">Iron</keyword>
<keyword evidence="7" id="KW-0285">Flavoprotein</keyword>
<protein>
    <recommendedName>
        <fullName evidence="19">Glutamate synthase [NADPH] large chain</fullName>
        <ecNumber evidence="5">1.4.1.13</ecNumber>
    </recommendedName>
    <alternativeName>
        <fullName evidence="20">Glutamate synthase subunit alpha</fullName>
    </alternativeName>
</protein>
<dbReference type="Gene3D" id="3.20.20.70">
    <property type="entry name" value="Aldolase class I"/>
    <property type="match status" value="2"/>
</dbReference>
<dbReference type="GO" id="GO:0019676">
    <property type="term" value="P:ammonia assimilation cycle"/>
    <property type="evidence" value="ECO:0007669"/>
    <property type="project" value="TreeGrafter"/>
</dbReference>
<dbReference type="InterPro" id="IPR029055">
    <property type="entry name" value="Ntn_hydrolases_N"/>
</dbReference>
<evidence type="ECO:0000256" key="12">
    <source>
        <dbReference type="ARBA" id="ARBA00023002"/>
    </source>
</evidence>
<dbReference type="GO" id="GO:0051538">
    <property type="term" value="F:3 iron, 4 sulfur cluster binding"/>
    <property type="evidence" value="ECO:0007669"/>
    <property type="project" value="UniProtKB-KW"/>
</dbReference>
<evidence type="ECO:0000256" key="14">
    <source>
        <dbReference type="ARBA" id="ARBA00023014"/>
    </source>
</evidence>
<keyword evidence="15" id="KW-0314">Glutamate biosynthesis</keyword>
<dbReference type="CDD" id="cd00713">
    <property type="entry name" value="GltS"/>
    <property type="match status" value="1"/>
</dbReference>
<evidence type="ECO:0000256" key="3">
    <source>
        <dbReference type="ARBA" id="ARBA00001974"/>
    </source>
</evidence>
<dbReference type="InterPro" id="IPR013785">
    <property type="entry name" value="Aldolase_TIM"/>
</dbReference>
<dbReference type="SUPFAM" id="SSF69336">
    <property type="entry name" value="Alpha subunit of glutamate synthase, C-terminal domain"/>
    <property type="match status" value="1"/>
</dbReference>
<dbReference type="FunFam" id="3.20.20.70:FF:000031">
    <property type="entry name" value="Glutamate synthase 1 [NADH]"/>
    <property type="match status" value="1"/>
</dbReference>
<keyword evidence="9" id="KW-0479">Metal-binding</keyword>
<organism evidence="22 23">
    <name type="scientific">Pelistega europaea</name>
    <dbReference type="NCBI Taxonomy" id="106147"/>
    <lineage>
        <taxon>Bacteria</taxon>
        <taxon>Pseudomonadati</taxon>
        <taxon>Pseudomonadota</taxon>
        <taxon>Betaproteobacteria</taxon>
        <taxon>Burkholderiales</taxon>
        <taxon>Alcaligenaceae</taxon>
        <taxon>Pelistega</taxon>
    </lineage>
</organism>
<dbReference type="PANTHER" id="PTHR11938">
    <property type="entry name" value="FAD NADPH DEHYDROGENASE/OXIDOREDUCTASE"/>
    <property type="match status" value="1"/>
</dbReference>
<dbReference type="InterPro" id="IPR017932">
    <property type="entry name" value="GATase_2_dom"/>
</dbReference>
<evidence type="ECO:0000256" key="19">
    <source>
        <dbReference type="ARBA" id="ARBA00072108"/>
    </source>
</evidence>
<dbReference type="Gene3D" id="2.160.20.60">
    <property type="entry name" value="Glutamate synthase, alpha subunit, C-terminal domain"/>
    <property type="match status" value="1"/>
</dbReference>
<evidence type="ECO:0000313" key="22">
    <source>
        <dbReference type="EMBL" id="NOL50142.1"/>
    </source>
</evidence>
<comment type="cofactor">
    <cofactor evidence="2">
        <name>[3Fe-4S] cluster</name>
        <dbReference type="ChEBI" id="CHEBI:21137"/>
    </cofactor>
</comment>
<keyword evidence="16" id="KW-0003">3Fe-4S</keyword>
<dbReference type="EMBL" id="JABGBO010000008">
    <property type="protein sequence ID" value="NOL50142.1"/>
    <property type="molecule type" value="Genomic_DNA"/>
</dbReference>
<comment type="caution">
    <text evidence="22">The sequence shown here is derived from an EMBL/GenBank/DDBJ whole genome shotgun (WGS) entry which is preliminary data.</text>
</comment>
<dbReference type="CDD" id="cd00982">
    <property type="entry name" value="gltB_C"/>
    <property type="match status" value="1"/>
</dbReference>
<evidence type="ECO:0000256" key="20">
    <source>
        <dbReference type="ARBA" id="ARBA00079921"/>
    </source>
</evidence>
<dbReference type="Pfam" id="PF00310">
    <property type="entry name" value="GATase_2"/>
    <property type="match status" value="1"/>
</dbReference>
<keyword evidence="14" id="KW-0411">Iron-sulfur</keyword>
<evidence type="ECO:0000256" key="9">
    <source>
        <dbReference type="ARBA" id="ARBA00022723"/>
    </source>
</evidence>
<keyword evidence="23" id="KW-1185">Reference proteome</keyword>
<dbReference type="InterPro" id="IPR036485">
    <property type="entry name" value="Glu_synth_asu_C_sf"/>
</dbReference>
<gene>
    <name evidence="22" type="ORF">HKX40_08340</name>
</gene>
<dbReference type="InterPro" id="IPR002932">
    <property type="entry name" value="Glu_synthdom"/>
</dbReference>
<evidence type="ECO:0000256" key="7">
    <source>
        <dbReference type="ARBA" id="ARBA00022630"/>
    </source>
</evidence>
<name>A0A7Y4P4J4_9BURK</name>
<dbReference type="InterPro" id="IPR006982">
    <property type="entry name" value="Glu_synth_centr_N"/>
</dbReference>
<dbReference type="FunFam" id="2.160.20.60:FF:000001">
    <property type="entry name" value="Glutamate synthase, large subunit"/>
    <property type="match status" value="1"/>
</dbReference>
<dbReference type="PROSITE" id="PS51278">
    <property type="entry name" value="GATASE_TYPE_2"/>
    <property type="match status" value="1"/>
</dbReference>
<keyword evidence="8" id="KW-0288">FMN</keyword>
<comment type="catalytic activity">
    <reaction evidence="18">
        <text>2 L-glutamate + NADP(+) = L-glutamine + 2-oxoglutarate + NADPH + H(+)</text>
        <dbReference type="Rhea" id="RHEA:15501"/>
        <dbReference type="ChEBI" id="CHEBI:15378"/>
        <dbReference type="ChEBI" id="CHEBI:16810"/>
        <dbReference type="ChEBI" id="CHEBI:29985"/>
        <dbReference type="ChEBI" id="CHEBI:57783"/>
        <dbReference type="ChEBI" id="CHEBI:58349"/>
        <dbReference type="ChEBI" id="CHEBI:58359"/>
        <dbReference type="EC" id="1.4.1.13"/>
    </reaction>
</comment>
<evidence type="ECO:0000256" key="16">
    <source>
        <dbReference type="ARBA" id="ARBA00023291"/>
    </source>
</evidence>
<reference evidence="22 23" key="1">
    <citation type="submission" date="2020-05" db="EMBL/GenBank/DDBJ databases">
        <authorList>
            <person name="Niu N."/>
        </authorList>
    </citation>
    <scope>NUCLEOTIDE SEQUENCE [LARGE SCALE GENOMIC DNA]</scope>
    <source>
        <strain evidence="22 23">LMG10982</strain>
    </source>
</reference>
<evidence type="ECO:0000256" key="2">
    <source>
        <dbReference type="ARBA" id="ARBA00001927"/>
    </source>
</evidence>
<feature type="domain" description="Glutamine amidotransferase type-2" evidence="21">
    <location>
        <begin position="51"/>
        <end position="451"/>
    </location>
</feature>
<dbReference type="SUPFAM" id="SSF51395">
    <property type="entry name" value="FMN-linked oxidoreductases"/>
    <property type="match status" value="1"/>
</dbReference>
<keyword evidence="6" id="KW-0028">Amino-acid biosynthesis</keyword>
<dbReference type="CDD" id="cd02808">
    <property type="entry name" value="GltS_FMN"/>
    <property type="match status" value="1"/>
</dbReference>
<comment type="cofactor">
    <cofactor evidence="1">
        <name>FMN</name>
        <dbReference type="ChEBI" id="CHEBI:58210"/>
    </cofactor>
</comment>
<dbReference type="GO" id="GO:0004355">
    <property type="term" value="F:glutamate synthase (NADPH) activity"/>
    <property type="evidence" value="ECO:0007669"/>
    <property type="project" value="UniProtKB-EC"/>
</dbReference>
<dbReference type="GO" id="GO:0006537">
    <property type="term" value="P:glutamate biosynthetic process"/>
    <property type="evidence" value="ECO:0007669"/>
    <property type="project" value="UniProtKB-KW"/>
</dbReference>
<evidence type="ECO:0000256" key="10">
    <source>
        <dbReference type="ARBA" id="ARBA00022827"/>
    </source>
</evidence>
<dbReference type="Pfam" id="PF01493">
    <property type="entry name" value="GXGXG"/>
    <property type="match status" value="1"/>
</dbReference>
<evidence type="ECO:0000256" key="15">
    <source>
        <dbReference type="ARBA" id="ARBA00023164"/>
    </source>
</evidence>
<dbReference type="SUPFAM" id="SSF56235">
    <property type="entry name" value="N-terminal nucleophile aminohydrolases (Ntn hydrolases)"/>
    <property type="match status" value="1"/>
</dbReference>
<dbReference type="Pfam" id="PF01645">
    <property type="entry name" value="Glu_synthase"/>
    <property type="match status" value="1"/>
</dbReference>
<dbReference type="FunFam" id="3.60.20.10:FF:000001">
    <property type="entry name" value="Glutamate synthase, large subunit"/>
    <property type="match status" value="1"/>
</dbReference>
<dbReference type="EC" id="1.4.1.13" evidence="5"/>
<evidence type="ECO:0000256" key="13">
    <source>
        <dbReference type="ARBA" id="ARBA00023004"/>
    </source>
</evidence>
<evidence type="ECO:0000256" key="1">
    <source>
        <dbReference type="ARBA" id="ARBA00001917"/>
    </source>
</evidence>
<dbReference type="InterPro" id="IPR050711">
    <property type="entry name" value="ET-N_metabolism_enzyme"/>
</dbReference>
<keyword evidence="12" id="KW-0560">Oxidoreductase</keyword>
<comment type="cofactor">
    <cofactor evidence="3">
        <name>FAD</name>
        <dbReference type="ChEBI" id="CHEBI:57692"/>
    </cofactor>
</comment>
<evidence type="ECO:0000259" key="21">
    <source>
        <dbReference type="PROSITE" id="PS51278"/>
    </source>
</evidence>